<dbReference type="EMBL" id="JAADJF010000658">
    <property type="protein sequence ID" value="KAF4414908.1"/>
    <property type="molecule type" value="Genomic_DNA"/>
</dbReference>
<reference evidence="2 3" key="1">
    <citation type="submission" date="2020-01" db="EMBL/GenBank/DDBJ databases">
        <title>Identification and distribution of gene clusters putatively required for synthesis of sphingolipid metabolism inhibitors in phylogenetically diverse species of the filamentous fungus Fusarium.</title>
        <authorList>
            <person name="Kim H.-S."/>
            <person name="Busman M."/>
            <person name="Brown D.W."/>
            <person name="Divon H."/>
            <person name="Uhlig S."/>
            <person name="Proctor R.H."/>
        </authorList>
    </citation>
    <scope>NUCLEOTIDE SEQUENCE [LARGE SCALE GENOMIC DNA]</scope>
    <source>
        <strain evidence="2 3">NRRL 13308</strain>
    </source>
</reference>
<dbReference type="OrthoDB" id="5100493at2759"/>
<evidence type="ECO:0000256" key="1">
    <source>
        <dbReference type="SAM" id="MobiDB-lite"/>
    </source>
</evidence>
<feature type="compositionally biased region" description="Pro residues" evidence="1">
    <location>
        <begin position="210"/>
        <end position="228"/>
    </location>
</feature>
<accession>A0A8H4J8C4</accession>
<proteinExistence type="predicted"/>
<comment type="caution">
    <text evidence="2">The sequence shown here is derived from an EMBL/GenBank/DDBJ whole genome shotgun (WGS) entry which is preliminary data.</text>
</comment>
<name>A0A8H4J8C4_9HYPO</name>
<dbReference type="Proteomes" id="UP000536711">
    <property type="component" value="Unassembled WGS sequence"/>
</dbReference>
<gene>
    <name evidence="2" type="ORF">FACUT_13855</name>
</gene>
<protein>
    <submittedName>
        <fullName evidence="2">Uncharacterized protein</fullName>
    </submittedName>
</protein>
<organism evidence="2 3">
    <name type="scientific">Fusarium acutatum</name>
    <dbReference type="NCBI Taxonomy" id="78861"/>
    <lineage>
        <taxon>Eukaryota</taxon>
        <taxon>Fungi</taxon>
        <taxon>Dikarya</taxon>
        <taxon>Ascomycota</taxon>
        <taxon>Pezizomycotina</taxon>
        <taxon>Sordariomycetes</taxon>
        <taxon>Hypocreomycetidae</taxon>
        <taxon>Hypocreales</taxon>
        <taxon>Nectriaceae</taxon>
        <taxon>Fusarium</taxon>
        <taxon>Fusarium fujikuroi species complex</taxon>
    </lineage>
</organism>
<dbReference type="AlphaFoldDB" id="A0A8H4J8C4"/>
<sequence length="503" mass="56496">MKIVKDTSPLAPSEAQSEHELQILAINLLSLKFKLCYNHHDVRSLYYSTLQSLKKSTLRDFVANVRDDIYSDMKSRPKNRATSNGQLSHDLKELLQAQNAPFRTIDFEQQEEGKEETYSAEEVLRDLNQSLDLQIDDYSTDLPLQLIAATGVRLSQRGQALQFDASSSLPRDCWLIQDRFTRLKRVPDADISPQTRWSELSPRIRQLPSIRPPPGWPPAPPPTPPQSPPQQQLSLILSSMQRLEQKVLDIHLGQTKQIAVLVENDIGFSGIILSLACLRRLLLPNETISTLIEESKQEPMLMFVLRQIHMLRQFLGLPLMEVDSSMNLENCTNEIYIHYCNTRRNIIPIMGLPETEDSLPSILARLDQQASGGLGLVDLWKVKSTELAIILGFFLGCNEYYAFPQHAQKNMLLIGTAIARGMNLCPSPANAPTHQASTMQHPPQQSFESVAGSYVDMEDHYQQSWDVQSEVAASQSSPPTMLPVNLLTDNLLSSPGLGSHSQL</sequence>
<evidence type="ECO:0000313" key="2">
    <source>
        <dbReference type="EMBL" id="KAF4414908.1"/>
    </source>
</evidence>
<keyword evidence="3" id="KW-1185">Reference proteome</keyword>
<feature type="region of interest" description="Disordered" evidence="1">
    <location>
        <begin position="194"/>
        <end position="232"/>
    </location>
</feature>
<evidence type="ECO:0000313" key="3">
    <source>
        <dbReference type="Proteomes" id="UP000536711"/>
    </source>
</evidence>